<reference evidence="19 20" key="2">
    <citation type="submission" date="2019-05" db="EMBL/GenBank/DDBJ databases">
        <title>Glycomyces buryatensis sp. nov.</title>
        <authorList>
            <person name="Nikitina E."/>
        </authorList>
    </citation>
    <scope>NUCLEOTIDE SEQUENCE [LARGE SCALE GENOMIC DNA]</scope>
    <source>
        <strain evidence="19 20">18</strain>
    </source>
</reference>
<comment type="catalytic activity">
    <reaction evidence="16 17">
        <text>di-trans,octa-cis-undecaprenyl diphosphate + H2O = di-trans,octa-cis-undecaprenyl phosphate + phosphate + H(+)</text>
        <dbReference type="Rhea" id="RHEA:28094"/>
        <dbReference type="ChEBI" id="CHEBI:15377"/>
        <dbReference type="ChEBI" id="CHEBI:15378"/>
        <dbReference type="ChEBI" id="CHEBI:43474"/>
        <dbReference type="ChEBI" id="CHEBI:58405"/>
        <dbReference type="ChEBI" id="CHEBI:60392"/>
        <dbReference type="EC" id="3.6.1.27"/>
    </reaction>
</comment>
<gene>
    <name evidence="17" type="primary">uppP</name>
    <name evidence="19" type="ORF">FAB82_20455</name>
</gene>
<feature type="transmembrane region" description="Helical" evidence="17">
    <location>
        <begin position="49"/>
        <end position="69"/>
    </location>
</feature>
<dbReference type="GO" id="GO:0008360">
    <property type="term" value="P:regulation of cell shape"/>
    <property type="evidence" value="ECO:0007669"/>
    <property type="project" value="UniProtKB-KW"/>
</dbReference>
<evidence type="ECO:0000256" key="5">
    <source>
        <dbReference type="ARBA" id="ARBA00022475"/>
    </source>
</evidence>
<keyword evidence="6 17" id="KW-0812">Transmembrane</keyword>
<comment type="function">
    <text evidence="17">Catalyzes the dephosphorylation of undecaprenyl diphosphate (UPP). Confers resistance to bacitracin.</text>
</comment>
<evidence type="ECO:0000256" key="17">
    <source>
        <dbReference type="HAMAP-Rule" id="MF_01006"/>
    </source>
</evidence>
<dbReference type="NCBIfam" id="NF001392">
    <property type="entry name" value="PRK00281.2-1"/>
    <property type="match status" value="1"/>
</dbReference>
<evidence type="ECO:0000256" key="3">
    <source>
        <dbReference type="ARBA" id="ARBA00012374"/>
    </source>
</evidence>
<evidence type="ECO:0000313" key="19">
    <source>
        <dbReference type="EMBL" id="THV37141.1"/>
    </source>
</evidence>
<dbReference type="Proteomes" id="UP000308760">
    <property type="component" value="Unassembled WGS sequence"/>
</dbReference>
<evidence type="ECO:0000256" key="15">
    <source>
        <dbReference type="ARBA" id="ARBA00032932"/>
    </source>
</evidence>
<keyword evidence="10 17" id="KW-1133">Transmembrane helix</keyword>
<proteinExistence type="inferred from homology"/>
<dbReference type="PANTHER" id="PTHR30622:SF3">
    <property type="entry name" value="UNDECAPRENYL-DIPHOSPHATASE"/>
    <property type="match status" value="1"/>
</dbReference>
<dbReference type="EMBL" id="STGY01000070">
    <property type="protein sequence ID" value="THV37141.1"/>
    <property type="molecule type" value="Genomic_DNA"/>
</dbReference>
<evidence type="ECO:0000256" key="6">
    <source>
        <dbReference type="ARBA" id="ARBA00022692"/>
    </source>
</evidence>
<evidence type="ECO:0000256" key="7">
    <source>
        <dbReference type="ARBA" id="ARBA00022801"/>
    </source>
</evidence>
<evidence type="ECO:0000256" key="12">
    <source>
        <dbReference type="ARBA" id="ARBA00023251"/>
    </source>
</evidence>
<reference evidence="20" key="1">
    <citation type="submission" date="2019-04" db="EMBL/GenBank/DDBJ databases">
        <title>Nocardioides xinjiangensis sp. nov.</title>
        <authorList>
            <person name="Liu S."/>
        </authorList>
    </citation>
    <scope>NUCLEOTIDE SEQUENCE [LARGE SCALE GENOMIC DNA]</scope>
    <source>
        <strain evidence="20">18</strain>
    </source>
</reference>
<dbReference type="Pfam" id="PF02673">
    <property type="entry name" value="BacA"/>
    <property type="match status" value="1"/>
</dbReference>
<comment type="caution">
    <text evidence="19">The sequence shown here is derived from an EMBL/GenBank/DDBJ whole genome shotgun (WGS) entry which is preliminary data.</text>
</comment>
<feature type="transmembrane region" description="Helical" evidence="17">
    <location>
        <begin position="233"/>
        <end position="251"/>
    </location>
</feature>
<dbReference type="NCBIfam" id="TIGR00753">
    <property type="entry name" value="undec_PP_bacA"/>
    <property type="match status" value="1"/>
</dbReference>
<keyword evidence="9 17" id="KW-0573">Peptidoglycan synthesis</keyword>
<evidence type="ECO:0000256" key="14">
    <source>
        <dbReference type="ARBA" id="ARBA00032707"/>
    </source>
</evidence>
<feature type="transmembrane region" description="Helical" evidence="17">
    <location>
        <begin position="263"/>
        <end position="285"/>
    </location>
</feature>
<comment type="similarity">
    <text evidence="2 17">Belongs to the UppP family.</text>
</comment>
<keyword evidence="8 17" id="KW-0133">Cell shape</keyword>
<protein>
    <recommendedName>
        <fullName evidence="4 17">Undecaprenyl-diphosphatase</fullName>
        <ecNumber evidence="3 17">3.6.1.27</ecNumber>
    </recommendedName>
    <alternativeName>
        <fullName evidence="15 17">Bacitracin resistance protein</fullName>
    </alternativeName>
    <alternativeName>
        <fullName evidence="14 17">Undecaprenyl pyrophosphate phosphatase</fullName>
    </alternativeName>
</protein>
<keyword evidence="20" id="KW-1185">Reference proteome</keyword>
<dbReference type="PANTHER" id="PTHR30622">
    <property type="entry name" value="UNDECAPRENYL-DIPHOSPHATASE"/>
    <property type="match status" value="1"/>
</dbReference>
<keyword evidence="11 17" id="KW-0472">Membrane</keyword>
<dbReference type="GO" id="GO:0005886">
    <property type="term" value="C:plasma membrane"/>
    <property type="evidence" value="ECO:0007669"/>
    <property type="project" value="UniProtKB-SubCell"/>
</dbReference>
<keyword evidence="5 17" id="KW-1003">Cell membrane</keyword>
<evidence type="ECO:0000256" key="11">
    <source>
        <dbReference type="ARBA" id="ARBA00023136"/>
    </source>
</evidence>
<feature type="transmembrane region" description="Helical" evidence="17">
    <location>
        <begin position="297"/>
        <end position="319"/>
    </location>
</feature>
<evidence type="ECO:0000256" key="9">
    <source>
        <dbReference type="ARBA" id="ARBA00022984"/>
    </source>
</evidence>
<accession>A0A4S8Q214</accession>
<keyword evidence="12 17" id="KW-0046">Antibiotic resistance</keyword>
<dbReference type="OrthoDB" id="9808289at2"/>
<evidence type="ECO:0000256" key="1">
    <source>
        <dbReference type="ARBA" id="ARBA00004651"/>
    </source>
</evidence>
<feature type="transmembrane region" description="Helical" evidence="17">
    <location>
        <begin position="89"/>
        <end position="109"/>
    </location>
</feature>
<organism evidence="19 20">
    <name type="scientific">Glycomyces buryatensis</name>
    <dbReference type="NCBI Taxonomy" id="2570927"/>
    <lineage>
        <taxon>Bacteria</taxon>
        <taxon>Bacillati</taxon>
        <taxon>Actinomycetota</taxon>
        <taxon>Actinomycetes</taxon>
        <taxon>Glycomycetales</taxon>
        <taxon>Glycomycetaceae</taxon>
        <taxon>Glycomyces</taxon>
    </lineage>
</organism>
<feature type="region of interest" description="Disordered" evidence="18">
    <location>
        <begin position="1"/>
        <end position="27"/>
    </location>
</feature>
<dbReference type="GO" id="GO:0071555">
    <property type="term" value="P:cell wall organization"/>
    <property type="evidence" value="ECO:0007669"/>
    <property type="project" value="UniProtKB-KW"/>
</dbReference>
<keyword evidence="13 17" id="KW-0961">Cell wall biogenesis/degradation</keyword>
<dbReference type="AlphaFoldDB" id="A0A4S8Q214"/>
<comment type="miscellaneous">
    <text evidence="17">Bacitracin is thought to be involved in the inhibition of peptidoglycan synthesis by sequestering undecaprenyl diphosphate, thereby reducing the pool of lipid carrier available.</text>
</comment>
<evidence type="ECO:0000256" key="10">
    <source>
        <dbReference type="ARBA" id="ARBA00022989"/>
    </source>
</evidence>
<evidence type="ECO:0000256" key="13">
    <source>
        <dbReference type="ARBA" id="ARBA00023316"/>
    </source>
</evidence>
<feature type="transmembrane region" description="Helical" evidence="17">
    <location>
        <begin position="160"/>
        <end position="179"/>
    </location>
</feature>
<dbReference type="GO" id="GO:0050380">
    <property type="term" value="F:undecaprenyl-diphosphatase activity"/>
    <property type="evidence" value="ECO:0007669"/>
    <property type="project" value="UniProtKB-UniRule"/>
</dbReference>
<dbReference type="GO" id="GO:0046677">
    <property type="term" value="P:response to antibiotic"/>
    <property type="evidence" value="ECO:0007669"/>
    <property type="project" value="UniProtKB-UniRule"/>
</dbReference>
<sequence>MPLRPSGRRSIGSEGTSSEPRVSAPGAARRRLPVRVSNGKTQRGAILELWQAVVLGIVEGLTEFLPISSTGHLVLFSELLGIDPADRSVIAFNAIIQGGAIMAILVFFMKDIVRIAKGFSVGLFNREKRGHDYRYGWYVIVGTIPIVVVGLISSDYIDRIFNLWVVAIGAIGWTFVMWFGERVATLQRTEQHANLKDAIFVGSLQVLSLFPGVSRSGATMTAGLLRDFDRESAARFSFLLGIPALTGAGLLEMDQLAGGNVPIPSLVTGIVVSGVVAYASVAWLMKFVTKHSFMIFVWYRFAFGGIILLLLTTGVVGAAGN</sequence>
<evidence type="ECO:0000313" key="20">
    <source>
        <dbReference type="Proteomes" id="UP000308760"/>
    </source>
</evidence>
<dbReference type="EC" id="3.6.1.27" evidence="3 17"/>
<evidence type="ECO:0000256" key="2">
    <source>
        <dbReference type="ARBA" id="ARBA00010621"/>
    </source>
</evidence>
<evidence type="ECO:0000256" key="4">
    <source>
        <dbReference type="ARBA" id="ARBA00021581"/>
    </source>
</evidence>
<dbReference type="GO" id="GO:0009252">
    <property type="term" value="P:peptidoglycan biosynthetic process"/>
    <property type="evidence" value="ECO:0007669"/>
    <property type="project" value="UniProtKB-KW"/>
</dbReference>
<dbReference type="HAMAP" id="MF_01006">
    <property type="entry name" value="Undec_diphosphatase"/>
    <property type="match status" value="1"/>
</dbReference>
<evidence type="ECO:0000256" key="16">
    <source>
        <dbReference type="ARBA" id="ARBA00047594"/>
    </source>
</evidence>
<name>A0A4S8Q214_9ACTN</name>
<keyword evidence="7 17" id="KW-0378">Hydrolase</keyword>
<evidence type="ECO:0000256" key="8">
    <source>
        <dbReference type="ARBA" id="ARBA00022960"/>
    </source>
</evidence>
<evidence type="ECO:0000256" key="18">
    <source>
        <dbReference type="SAM" id="MobiDB-lite"/>
    </source>
</evidence>
<comment type="subcellular location">
    <subcellularLocation>
        <location evidence="1 17">Cell membrane</location>
        <topology evidence="1 17">Multi-pass membrane protein</topology>
    </subcellularLocation>
</comment>
<feature type="transmembrane region" description="Helical" evidence="17">
    <location>
        <begin position="135"/>
        <end position="154"/>
    </location>
</feature>
<dbReference type="InterPro" id="IPR003824">
    <property type="entry name" value="UppP"/>
</dbReference>